<dbReference type="GO" id="GO:0004674">
    <property type="term" value="F:protein serine/threonine kinase activity"/>
    <property type="evidence" value="ECO:0007669"/>
    <property type="project" value="UniProtKB-KW"/>
</dbReference>
<dbReference type="InterPro" id="IPR003152">
    <property type="entry name" value="FATC_dom"/>
</dbReference>
<comment type="similarity">
    <text evidence="3">Belongs to the PI3/PI4-kinase family.</text>
</comment>
<dbReference type="eggNOG" id="KOG0891">
    <property type="taxonomic scope" value="Eukaryota"/>
</dbReference>
<feature type="transmembrane region" description="Helical" evidence="21">
    <location>
        <begin position="909"/>
        <end position="928"/>
    </location>
</feature>
<organism evidence="26">
    <name type="scientific">Caenorhabditis remanei</name>
    <name type="common">Caenorhabditis vulgaris</name>
    <dbReference type="NCBI Taxonomy" id="31234"/>
    <lineage>
        <taxon>Eukaryota</taxon>
        <taxon>Metazoa</taxon>
        <taxon>Ecdysozoa</taxon>
        <taxon>Nematoda</taxon>
        <taxon>Chromadorea</taxon>
        <taxon>Rhabditida</taxon>
        <taxon>Rhabditina</taxon>
        <taxon>Rhabditomorpha</taxon>
        <taxon>Rhabditoidea</taxon>
        <taxon>Rhabditidae</taxon>
        <taxon>Peloderinae</taxon>
        <taxon>Caenorhabditis</taxon>
    </lineage>
</organism>
<evidence type="ECO:0000256" key="7">
    <source>
        <dbReference type="ARBA" id="ARBA00022679"/>
    </source>
</evidence>
<feature type="domain" description="FAT" evidence="23">
    <location>
        <begin position="1058"/>
        <end position="1537"/>
    </location>
</feature>
<evidence type="ECO:0000256" key="20">
    <source>
        <dbReference type="SAM" id="MobiDB-lite"/>
    </source>
</evidence>
<dbReference type="InterPro" id="IPR000403">
    <property type="entry name" value="PI3/4_kinase_cat_dom"/>
</dbReference>
<dbReference type="GO" id="GO:0005737">
    <property type="term" value="C:cytoplasm"/>
    <property type="evidence" value="ECO:0007669"/>
    <property type="project" value="UniProtKB-SubCell"/>
</dbReference>
<comment type="cofactor">
    <cofactor evidence="1">
        <name>Mn(2+)</name>
        <dbReference type="ChEBI" id="CHEBI:29035"/>
    </cofactor>
</comment>
<keyword evidence="6" id="KW-0723">Serine/threonine-protein kinase</keyword>
<dbReference type="PROSITE" id="PS50290">
    <property type="entry name" value="PI3_4_KINASE_3"/>
    <property type="match status" value="1"/>
</dbReference>
<dbReference type="CDD" id="cd05170">
    <property type="entry name" value="PIKKc_SMG1"/>
    <property type="match status" value="1"/>
</dbReference>
<feature type="transmembrane region" description="Helical" evidence="21">
    <location>
        <begin position="871"/>
        <end position="888"/>
    </location>
</feature>
<dbReference type="GO" id="GO:0046872">
    <property type="term" value="F:metal ion binding"/>
    <property type="evidence" value="ECO:0007669"/>
    <property type="project" value="UniProtKB-KW"/>
</dbReference>
<dbReference type="EMBL" id="DS268411">
    <property type="protein sequence ID" value="EFP02752.1"/>
    <property type="molecule type" value="Genomic_DNA"/>
</dbReference>
<evidence type="ECO:0000256" key="16">
    <source>
        <dbReference type="ARBA" id="ARBA00053156"/>
    </source>
</evidence>
<evidence type="ECO:0000256" key="8">
    <source>
        <dbReference type="ARBA" id="ARBA00022723"/>
    </source>
</evidence>
<keyword evidence="12" id="KW-0866">Nonsense-mediated mRNA decay</keyword>
<evidence type="ECO:0000256" key="9">
    <source>
        <dbReference type="ARBA" id="ARBA00022741"/>
    </source>
</evidence>
<protein>
    <recommendedName>
        <fullName evidence="18">Serine/threonine-protein kinase smg-1</fullName>
        <ecNumber evidence="4">2.7.11.1</ecNumber>
    </recommendedName>
    <alternativeName>
        <fullName evidence="19">Suppressor with morphogenetic effect on genitalia protein 1</fullName>
    </alternativeName>
</protein>
<dbReference type="PROSITE" id="PS51190">
    <property type="entry name" value="FATC"/>
    <property type="match status" value="1"/>
</dbReference>
<dbReference type="SUPFAM" id="SSF48371">
    <property type="entry name" value="ARM repeat"/>
    <property type="match status" value="1"/>
</dbReference>
<dbReference type="FunFam" id="1.10.1070.11:FF:000045">
    <property type="entry name" value="Serine/threonine-protein kinase smg-1"/>
    <property type="match status" value="1"/>
</dbReference>
<evidence type="ECO:0000256" key="18">
    <source>
        <dbReference type="ARBA" id="ARBA00073832"/>
    </source>
</evidence>
<comment type="subunit">
    <text evidence="17">Component of a post-splicing multiprotein NMD complex.</text>
</comment>
<dbReference type="GO" id="GO:0031929">
    <property type="term" value="P:TOR signaling"/>
    <property type="evidence" value="ECO:0007669"/>
    <property type="project" value="TreeGrafter"/>
</dbReference>
<dbReference type="SMART" id="SM01343">
    <property type="entry name" value="FATC"/>
    <property type="match status" value="1"/>
</dbReference>
<dbReference type="OrthoDB" id="10065496at2759"/>
<evidence type="ECO:0000256" key="21">
    <source>
        <dbReference type="SAM" id="Phobius"/>
    </source>
</evidence>
<dbReference type="PANTHER" id="PTHR11139">
    <property type="entry name" value="ATAXIA TELANGIECTASIA MUTATED ATM -RELATED"/>
    <property type="match status" value="1"/>
</dbReference>
<dbReference type="GO" id="GO:0030539">
    <property type="term" value="P:male genitalia development"/>
    <property type="evidence" value="ECO:0007669"/>
    <property type="project" value="EnsemblMetazoa"/>
</dbReference>
<dbReference type="GO" id="GO:0031932">
    <property type="term" value="C:TORC2 complex"/>
    <property type="evidence" value="ECO:0007669"/>
    <property type="project" value="TreeGrafter"/>
</dbReference>
<dbReference type="InterPro" id="IPR031559">
    <property type="entry name" value="SMG1"/>
</dbReference>
<keyword evidence="21" id="KW-0472">Membrane</keyword>
<dbReference type="InterPro" id="IPR039414">
    <property type="entry name" value="SMG1_PIKKc"/>
</dbReference>
<keyword evidence="7" id="KW-0808">Transferase</keyword>
<keyword evidence="21" id="KW-1133">Transmembrane helix</keyword>
<dbReference type="Pfam" id="PF00454">
    <property type="entry name" value="PI3_PI4_kinase"/>
    <property type="match status" value="1"/>
</dbReference>
<gene>
    <name evidence="25" type="primary">Cre-smg-1</name>
    <name evidence="25" type="ORF">CRE_28508</name>
</gene>
<keyword evidence="9" id="KW-0547">Nucleotide-binding</keyword>
<evidence type="ECO:0000256" key="1">
    <source>
        <dbReference type="ARBA" id="ARBA00001936"/>
    </source>
</evidence>
<dbReference type="Gene3D" id="1.10.1070.11">
    <property type="entry name" value="Phosphatidylinositol 3-/4-kinase, catalytic domain"/>
    <property type="match status" value="1"/>
</dbReference>
<dbReference type="FunFam" id="3.30.1010.10:FF:000026">
    <property type="entry name" value="Serine/threonine-protein kinase smg-1"/>
    <property type="match status" value="1"/>
</dbReference>
<dbReference type="Proteomes" id="UP000008281">
    <property type="component" value="Unassembled WGS sequence"/>
</dbReference>
<evidence type="ECO:0000256" key="4">
    <source>
        <dbReference type="ARBA" id="ARBA00012513"/>
    </source>
</evidence>
<evidence type="ECO:0000256" key="2">
    <source>
        <dbReference type="ARBA" id="ARBA00004496"/>
    </source>
</evidence>
<evidence type="ECO:0000256" key="17">
    <source>
        <dbReference type="ARBA" id="ARBA00064141"/>
    </source>
</evidence>
<keyword evidence="5" id="KW-0963">Cytoplasm</keyword>
<evidence type="ECO:0000256" key="19">
    <source>
        <dbReference type="ARBA" id="ARBA00080146"/>
    </source>
</evidence>
<keyword evidence="13" id="KW-0464">Manganese</keyword>
<evidence type="ECO:0000256" key="12">
    <source>
        <dbReference type="ARBA" id="ARBA00023161"/>
    </source>
</evidence>
<evidence type="ECO:0000256" key="13">
    <source>
        <dbReference type="ARBA" id="ARBA00023211"/>
    </source>
</evidence>
<evidence type="ECO:0000256" key="10">
    <source>
        <dbReference type="ARBA" id="ARBA00022777"/>
    </source>
</evidence>
<dbReference type="SUPFAM" id="SSF56112">
    <property type="entry name" value="Protein kinase-like (PK-like)"/>
    <property type="match status" value="1"/>
</dbReference>
<dbReference type="InParanoid" id="E3LMV8"/>
<dbReference type="FunCoup" id="E3LMV8">
    <property type="interactions" value="2711"/>
</dbReference>
<comment type="catalytic activity">
    <reaction evidence="14">
        <text>L-threonyl-[protein] + ATP = O-phospho-L-threonyl-[protein] + ADP + H(+)</text>
        <dbReference type="Rhea" id="RHEA:46608"/>
        <dbReference type="Rhea" id="RHEA-COMP:11060"/>
        <dbReference type="Rhea" id="RHEA-COMP:11605"/>
        <dbReference type="ChEBI" id="CHEBI:15378"/>
        <dbReference type="ChEBI" id="CHEBI:30013"/>
        <dbReference type="ChEBI" id="CHEBI:30616"/>
        <dbReference type="ChEBI" id="CHEBI:61977"/>
        <dbReference type="ChEBI" id="CHEBI:456216"/>
        <dbReference type="EC" id="2.7.11.1"/>
    </reaction>
</comment>
<name>E3LMV8_CAERE</name>
<dbReference type="GO" id="GO:0000184">
    <property type="term" value="P:nuclear-transcribed mRNA catabolic process, nonsense-mediated decay"/>
    <property type="evidence" value="ECO:0007669"/>
    <property type="project" value="UniProtKB-KW"/>
</dbReference>
<evidence type="ECO:0000256" key="6">
    <source>
        <dbReference type="ARBA" id="ARBA00022527"/>
    </source>
</evidence>
<evidence type="ECO:0000256" key="3">
    <source>
        <dbReference type="ARBA" id="ARBA00011031"/>
    </source>
</evidence>
<dbReference type="OMA" id="AFECHFT"/>
<dbReference type="GO" id="GO:0031931">
    <property type="term" value="C:TORC1 complex"/>
    <property type="evidence" value="ECO:0007669"/>
    <property type="project" value="TreeGrafter"/>
</dbReference>
<keyword evidence="11" id="KW-0067">ATP-binding</keyword>
<dbReference type="GO" id="GO:0016242">
    <property type="term" value="P:negative regulation of macroautophagy"/>
    <property type="evidence" value="ECO:0007669"/>
    <property type="project" value="TreeGrafter"/>
</dbReference>
<feature type="compositionally biased region" description="Low complexity" evidence="20">
    <location>
        <begin position="2270"/>
        <end position="2282"/>
    </location>
</feature>
<keyword evidence="8" id="KW-0479">Metal-binding</keyword>
<dbReference type="HOGENOM" id="CLU_001279_1_0_1"/>
<keyword evidence="21" id="KW-0812">Transmembrane</keyword>
<dbReference type="Gene3D" id="3.30.1010.10">
    <property type="entry name" value="Phosphatidylinositol 3-kinase Catalytic Subunit, Chain A, domain 4"/>
    <property type="match status" value="1"/>
</dbReference>
<dbReference type="Pfam" id="PF02260">
    <property type="entry name" value="FATC"/>
    <property type="match status" value="1"/>
</dbReference>
<comment type="catalytic activity">
    <reaction evidence="15">
        <text>L-seryl-[protein] + ATP = O-phospho-L-seryl-[protein] + ADP + H(+)</text>
        <dbReference type="Rhea" id="RHEA:17989"/>
        <dbReference type="Rhea" id="RHEA-COMP:9863"/>
        <dbReference type="Rhea" id="RHEA-COMP:11604"/>
        <dbReference type="ChEBI" id="CHEBI:15378"/>
        <dbReference type="ChEBI" id="CHEBI:29999"/>
        <dbReference type="ChEBI" id="CHEBI:30616"/>
        <dbReference type="ChEBI" id="CHEBI:83421"/>
        <dbReference type="ChEBI" id="CHEBI:456216"/>
        <dbReference type="EC" id="2.7.11.1"/>
    </reaction>
</comment>
<feature type="domain" description="PI3K/PI4K catalytic" evidence="22">
    <location>
        <begin position="1756"/>
        <end position="2115"/>
    </location>
</feature>
<feature type="region of interest" description="Disordered" evidence="20">
    <location>
        <begin position="2257"/>
        <end position="2282"/>
    </location>
</feature>
<dbReference type="GO" id="GO:0005524">
    <property type="term" value="F:ATP binding"/>
    <property type="evidence" value="ECO:0007669"/>
    <property type="project" value="UniProtKB-KW"/>
</dbReference>
<keyword evidence="10" id="KW-0418">Kinase</keyword>
<proteinExistence type="inferred from homology"/>
<comment type="subcellular location">
    <subcellularLocation>
        <location evidence="2">Cytoplasm</location>
    </subcellularLocation>
</comment>
<evidence type="ECO:0000313" key="25">
    <source>
        <dbReference type="EMBL" id="EFP02752.1"/>
    </source>
</evidence>
<reference evidence="25" key="1">
    <citation type="submission" date="2007-07" db="EMBL/GenBank/DDBJ databases">
        <title>PCAP assembly of the Caenorhabditis remanei genome.</title>
        <authorList>
            <consortium name="The Caenorhabditis remanei Sequencing Consortium"/>
            <person name="Wilson R.K."/>
        </authorList>
    </citation>
    <scope>NUCLEOTIDE SEQUENCE [LARGE SCALE GENOMIC DNA]</scope>
    <source>
        <strain evidence="25">PB4641</strain>
    </source>
</reference>
<evidence type="ECO:0000256" key="14">
    <source>
        <dbReference type="ARBA" id="ARBA00047899"/>
    </source>
</evidence>
<keyword evidence="26" id="KW-1185">Reference proteome</keyword>
<evidence type="ECO:0000259" key="24">
    <source>
        <dbReference type="PROSITE" id="PS51190"/>
    </source>
</evidence>
<dbReference type="SMART" id="SM00146">
    <property type="entry name" value="PI3Kc"/>
    <property type="match status" value="1"/>
</dbReference>
<dbReference type="GO" id="GO:0005634">
    <property type="term" value="C:nucleus"/>
    <property type="evidence" value="ECO:0007669"/>
    <property type="project" value="TreeGrafter"/>
</dbReference>
<evidence type="ECO:0000256" key="5">
    <source>
        <dbReference type="ARBA" id="ARBA00022490"/>
    </source>
</evidence>
<dbReference type="PANTHER" id="PTHR11139:SF119">
    <property type="entry name" value="SERINE_THREONINE-PROTEIN KINASE SMG1"/>
    <property type="match status" value="1"/>
</dbReference>
<dbReference type="InterPro" id="IPR036940">
    <property type="entry name" value="PI3/4_kinase_cat_sf"/>
</dbReference>
<dbReference type="PROSITE" id="PS51189">
    <property type="entry name" value="FAT"/>
    <property type="match status" value="1"/>
</dbReference>
<evidence type="ECO:0000259" key="22">
    <source>
        <dbReference type="PROSITE" id="PS50290"/>
    </source>
</evidence>
<dbReference type="InterPro" id="IPR016024">
    <property type="entry name" value="ARM-type_fold"/>
</dbReference>
<dbReference type="InterPro" id="IPR014009">
    <property type="entry name" value="PIK_FAT"/>
</dbReference>
<accession>E3LMV8</accession>
<evidence type="ECO:0000256" key="15">
    <source>
        <dbReference type="ARBA" id="ARBA00048679"/>
    </source>
</evidence>
<dbReference type="Pfam" id="PF15785">
    <property type="entry name" value="SMG1"/>
    <property type="match status" value="1"/>
</dbReference>
<dbReference type="InterPro" id="IPR011009">
    <property type="entry name" value="Kinase-like_dom_sf"/>
</dbReference>
<dbReference type="STRING" id="31234.E3LMV8"/>
<feature type="domain" description="FATC" evidence="24">
    <location>
        <begin position="2321"/>
        <end position="2353"/>
    </location>
</feature>
<evidence type="ECO:0000259" key="23">
    <source>
        <dbReference type="PROSITE" id="PS51189"/>
    </source>
</evidence>
<evidence type="ECO:0000313" key="26">
    <source>
        <dbReference type="Proteomes" id="UP000008281"/>
    </source>
</evidence>
<dbReference type="InterPro" id="IPR050517">
    <property type="entry name" value="DDR_Repair_Kinase"/>
</dbReference>
<dbReference type="EC" id="2.7.11.1" evidence="4"/>
<comment type="function">
    <text evidence="16">Serine/threonine protein kinase involved in mRNA surveillance. Recognizes the substrate consensus sequence [ST]-Q. Involved in nonsense-mediated decay (NMD) of mRNAs containing premature stop codons by phosphorylating smg-2.</text>
</comment>
<evidence type="ECO:0000256" key="11">
    <source>
        <dbReference type="ARBA" id="ARBA00022840"/>
    </source>
</evidence>
<sequence length="2353" mass="269532">MITSKNNDIGNLIEQFRQRDTHQKERKAILVRIEEILQNVNNLEDANVKWMYVLDSVCWPVLTKFDRFEFKTYAGRILRHIGTLLFDSTAYPEFLIWLGTLYQSLPKKSDEVRADIVYSVYYVVGAISQKAENRRISEYDEEHVRKSLEWVIQVLPNASISVHNQCLKGIVLVSNTFPKVSNNLFEPIISAILTNLPDFNSHEKNFERLIDTVTLFSDQFSKNLEFSEEMVRLIRPDIKKNGLRNLKELKKRIKLTMAVVKMAKSQQMLEDTNQMISELSVEFEENGGKWSSASLITVVCDIFNELLIIGKDDEKMRKGVEESLGHVLKDLNLSKQNTKEKQAFFNSLAKIVKQLPAESPIKTKIHQIVFNQETGLFTTKNKDIRIFGHNTIYKDLVNLISVLLTPTSLNHLQATYTDLRKAMMASMSRLKRSEEKPHSDSVRWHESILLLFFSALQGISCAKSSLIVMMGIRPSIFEFFSTELPLTEYWLASNHPEVYHLFVTILVGHLKAHDFYIAQSDYLVRGDNSIGQSIGQTKREYARKQVIALQKIIANFGDKLLKRTRVLISSWLHGLVLAASDQKIGSESFSQREWVRLRSTVVHQSVLSWNNESTNQALTLLSSATKWPELTLDIDRDITDKTKKAKWKEATTIWEAGDCKIYIRQSMAPIYQMCQEKQQKLITATSFGAEEFNIVTNFLLKQIVPSTFKKGSYVWMDEVLETVIQGCQSISQEKTENLLPETFMEKWDWIINQTANFCIVNKMKTPLGKPMQTFAAFENELKRLAKDVLNRKNNEKKSKDETIPPSSPPLKYSIQWLRVNLLLKLIEVLEKLMISAIYGGSSVFNLTEIPVTSRQFFSMNSASCEVWLNRVYYPALVVAYFNGYYGLVIRFGSNALTHYAKQKSADEKVIVNGVCTACLMSLSMAVLGEPMEIVGLRRRVREEFGTEMGQQLMEALGEMARARYEIALAALETILVTDASLNETLKIIIQIAMTDMLNRIRLPEAVDYYKTTLFGSDPDAPITEDFRSIEMLTKFEKISNAVNEKRQVVDWSARERLQVVESAFSQTMRRTELLDLQKELSAMGALTLSADTSCKLYSDISSTSIIVANLVDRMTGVSQWKNQLTDGEMFDKTEEGNEGDKLAICRKLMHWGRHIKHYRGQSSAAHGEIIRLSRKTDNCELAFFHINSVIRGDKLNAWQRLEVERQRLKLVKLQNLPVRIREMNAVFKSLADVFMTSMQLKSNFQFQDVSIKEKMLSEGYLSEIAKREEHMSRASIQIADFFQSLLPAVDNVLTPNLFETMIWSEIHARSNNMACGYPGIVGGLFHLAAEMCPTLAKSHLKLAKWAYEMAKIENSPDINLCTIYQFGQTPQENEELWKCLEATSLVNLEKQVRKVIPDVMRANALISPNSHYLLIWERTSAHRRKFLSITVSSYFQFIHNMSGEFDNLPYSKKEETTLATLRILELLVKHGEVLIDVINDGLSKTNVHVWKEILPQLFARLSHPSEHIRKTLVDLISRVCTAAPHAVVFQVVSGAASSTEVGEELEEQQNDDRNRVRVCCEQLETKMAQSYPSLVRDVRLFVAELERINLLNEEKWSVVLGTMEHEMEKRLALIKSENMKTEMAMHLMPAMKDEIIENKTKLLTRQIFDVLDELYQQTIMEPAKTKNEEEFVTAFIEILSNAHHESKKNRAMSPEQSWAPFKNLIANFVHRNIKKGMQLLKTVDISPYLAALSNSCVPMPGQESVEFDRVVSISRVSDQVTILPTKTRPKKLGFVGSDGKQLDLKYILKTLFQYFSVAFLFKGREDLHLDERVMQFLRLCNVMLQPGKSKNRQIAEYQAHHYAVIPLGPRSGLIKWVEGATPIFHIYRKWQMKEKALKQATKKNGETVPDIERPSNMYHNMMRQAFTAHNIDATIASDRTKWPVHIVEEVFEGLSSKTPTDLISRELWMRASDATSWWAVTKRYARSLAVMSMIGSVLGLGDRHLDNLLVDLKYGHVVHIDYNICFDKGKNLRIPETVPFRLSRNIRHALGPSEMYGTFRESCVHVLSTLRSGHQVLTMLLDAFVFDPLVDWTSHEHTSTSGISLALQLAVYGSNWKAKSRDRLTDTIELFQLRMTENHSLWMNNRDDLLRWMKQVTECLLMEKNLMGANGLYAQQRVQAGTELREAITRHQALTKEIRPLIRAIGKEREEFADYFKFYKQAFIDPLLKGHSALRHEVDVDTCVHNFNIVMQNIDVVFVSLISLSSMPVESIISRAPQPQHFKPPPGLESKNQNNENSSNVSSADVWVVKQDQQENSQAREVVRRVERRLNGWLDGSAPDRKLSPREEADVLIAEATSNANLAQMYEGWTAWV</sequence>